<sequence>MIMRTSIDLDQLRALATPLVIYVGHELPGAAGLPTRRELTRLLLDALPEQTSAQRRRELAELSSRGDLGDAFTEFERDLTRARFCMVVERALCDDGFEPPALARVLAGLGPRVKGIVTPNLDRLLERAFASRLVTHVRPSMGLVQRANWLLKTHGTLPDRSTWVFTREQHAQVAWRDPIHAKVLSSLFIATPMLFVATTLDDPIFSAIVDQTRGLSEGAPPRHWALLRTAALSSAGRSKLDEAGISAITCDSDDEILRVLASLAPDPSAVPSLPARTDGRRPTDRLVRILFVSANPQDLDSLAVDREQRVIQAAIARASRRDEIVLETRAAASFADLSRALLEQQYDVVHIAGHGEGLGIILDDGGRKLVPPAQLAALFNEYAHPRGRLRCVVLNSCFSSAAGRVPTAVPVLVTMHGPLDDRAALAFSEGFYDAIGAGHDFAAAFREADRRARTSTPGGLFDAVLFEHEGTS</sequence>
<proteinExistence type="predicted"/>
<feature type="domain" description="CHAT" evidence="1">
    <location>
        <begin position="263"/>
        <end position="455"/>
    </location>
</feature>
<dbReference type="EMBL" id="JMCC02000126">
    <property type="protein sequence ID" value="KIG12557.1"/>
    <property type="molecule type" value="Genomic_DNA"/>
</dbReference>
<reference evidence="2 3" key="1">
    <citation type="submission" date="2014-12" db="EMBL/GenBank/DDBJ databases">
        <title>Genome assembly of Enhygromyxa salina DSM 15201.</title>
        <authorList>
            <person name="Sharma G."/>
            <person name="Subramanian S."/>
        </authorList>
    </citation>
    <scope>NUCLEOTIDE SEQUENCE [LARGE SCALE GENOMIC DNA]</scope>
    <source>
        <strain evidence="2 3">DSM 15201</strain>
    </source>
</reference>
<dbReference type="InterPro" id="IPR024983">
    <property type="entry name" value="CHAT_dom"/>
</dbReference>
<accession>A0A0C2CXK0</accession>
<evidence type="ECO:0000259" key="1">
    <source>
        <dbReference type="Pfam" id="PF12770"/>
    </source>
</evidence>
<protein>
    <recommendedName>
        <fullName evidence="1">CHAT domain-containing protein</fullName>
    </recommendedName>
</protein>
<dbReference type="Proteomes" id="UP000031599">
    <property type="component" value="Unassembled WGS sequence"/>
</dbReference>
<name>A0A0C2CXK0_9BACT</name>
<dbReference type="AlphaFoldDB" id="A0A0C2CXK0"/>
<evidence type="ECO:0000313" key="2">
    <source>
        <dbReference type="EMBL" id="KIG12557.1"/>
    </source>
</evidence>
<dbReference type="Pfam" id="PF12770">
    <property type="entry name" value="CHAT"/>
    <property type="match status" value="1"/>
</dbReference>
<dbReference type="Pfam" id="PF13289">
    <property type="entry name" value="SIR2_2"/>
    <property type="match status" value="1"/>
</dbReference>
<organism evidence="2 3">
    <name type="scientific">Enhygromyxa salina</name>
    <dbReference type="NCBI Taxonomy" id="215803"/>
    <lineage>
        <taxon>Bacteria</taxon>
        <taxon>Pseudomonadati</taxon>
        <taxon>Myxococcota</taxon>
        <taxon>Polyangia</taxon>
        <taxon>Nannocystales</taxon>
        <taxon>Nannocystaceae</taxon>
        <taxon>Enhygromyxa</taxon>
    </lineage>
</organism>
<evidence type="ECO:0000313" key="3">
    <source>
        <dbReference type="Proteomes" id="UP000031599"/>
    </source>
</evidence>
<gene>
    <name evidence="2" type="ORF">DB30_01267</name>
</gene>
<comment type="caution">
    <text evidence="2">The sequence shown here is derived from an EMBL/GenBank/DDBJ whole genome shotgun (WGS) entry which is preliminary data.</text>
</comment>